<dbReference type="PROSITE" id="PS01081">
    <property type="entry name" value="HTH_TETR_1"/>
    <property type="match status" value="1"/>
</dbReference>
<evidence type="ECO:0000313" key="7">
    <source>
        <dbReference type="Proteomes" id="UP001550535"/>
    </source>
</evidence>
<proteinExistence type="predicted"/>
<dbReference type="PANTHER" id="PTHR30055:SF234">
    <property type="entry name" value="HTH-TYPE TRANSCRIPTIONAL REGULATOR BETI"/>
    <property type="match status" value="1"/>
</dbReference>
<evidence type="ECO:0000313" key="6">
    <source>
        <dbReference type="EMBL" id="MEU2121653.1"/>
    </source>
</evidence>
<dbReference type="PROSITE" id="PS50977">
    <property type="entry name" value="HTH_TETR_2"/>
    <property type="match status" value="1"/>
</dbReference>
<dbReference type="InterPro" id="IPR023772">
    <property type="entry name" value="DNA-bd_HTH_TetR-type_CS"/>
</dbReference>
<dbReference type="SUPFAM" id="SSF46689">
    <property type="entry name" value="Homeodomain-like"/>
    <property type="match status" value="1"/>
</dbReference>
<feature type="domain" description="HTH tetR-type" evidence="5">
    <location>
        <begin position="29"/>
        <end position="89"/>
    </location>
</feature>
<feature type="DNA-binding region" description="H-T-H motif" evidence="4">
    <location>
        <begin position="52"/>
        <end position="71"/>
    </location>
</feature>
<dbReference type="InterPro" id="IPR036271">
    <property type="entry name" value="Tet_transcr_reg_TetR-rel_C_sf"/>
</dbReference>
<name>A0ABV2X6X7_9NOCA</name>
<dbReference type="InterPro" id="IPR009057">
    <property type="entry name" value="Homeodomain-like_sf"/>
</dbReference>
<dbReference type="RefSeq" id="WP_357808593.1">
    <property type="nucleotide sequence ID" value="NZ_JBEYBM010000022.1"/>
</dbReference>
<evidence type="ECO:0000259" key="5">
    <source>
        <dbReference type="PROSITE" id="PS50977"/>
    </source>
</evidence>
<dbReference type="SUPFAM" id="SSF48498">
    <property type="entry name" value="Tetracyclin repressor-like, C-terminal domain"/>
    <property type="match status" value="1"/>
</dbReference>
<keyword evidence="1" id="KW-0805">Transcription regulation</keyword>
<dbReference type="PANTHER" id="PTHR30055">
    <property type="entry name" value="HTH-TYPE TRANSCRIPTIONAL REGULATOR RUTR"/>
    <property type="match status" value="1"/>
</dbReference>
<comment type="caution">
    <text evidence="6">The sequence shown here is derived from an EMBL/GenBank/DDBJ whole genome shotgun (WGS) entry which is preliminary data.</text>
</comment>
<dbReference type="EMBL" id="JBEYBR010000013">
    <property type="protein sequence ID" value="MEU2121653.1"/>
    <property type="molecule type" value="Genomic_DNA"/>
</dbReference>
<gene>
    <name evidence="6" type="ORF">ABZ507_07415</name>
</gene>
<dbReference type="Pfam" id="PF00440">
    <property type="entry name" value="TetR_N"/>
    <property type="match status" value="1"/>
</dbReference>
<accession>A0ABV2X6X7</accession>
<organism evidence="6 7">
    <name type="scientific">Nocardia niwae</name>
    <dbReference type="NCBI Taxonomy" id="626084"/>
    <lineage>
        <taxon>Bacteria</taxon>
        <taxon>Bacillati</taxon>
        <taxon>Actinomycetota</taxon>
        <taxon>Actinomycetes</taxon>
        <taxon>Mycobacteriales</taxon>
        <taxon>Nocardiaceae</taxon>
        <taxon>Nocardia</taxon>
    </lineage>
</organism>
<evidence type="ECO:0000256" key="1">
    <source>
        <dbReference type="ARBA" id="ARBA00023015"/>
    </source>
</evidence>
<evidence type="ECO:0000256" key="3">
    <source>
        <dbReference type="ARBA" id="ARBA00023163"/>
    </source>
</evidence>
<protein>
    <submittedName>
        <fullName evidence="6">Helix-turn-helix domain-containing protein</fullName>
    </submittedName>
</protein>
<dbReference type="InterPro" id="IPR001647">
    <property type="entry name" value="HTH_TetR"/>
</dbReference>
<reference evidence="6 7" key="1">
    <citation type="submission" date="2024-06" db="EMBL/GenBank/DDBJ databases">
        <title>The Natural Products Discovery Center: Release of the First 8490 Sequenced Strains for Exploring Actinobacteria Biosynthetic Diversity.</title>
        <authorList>
            <person name="Kalkreuter E."/>
            <person name="Kautsar S.A."/>
            <person name="Yang D."/>
            <person name="Bader C.D."/>
            <person name="Teijaro C.N."/>
            <person name="Fluegel L."/>
            <person name="Davis C.M."/>
            <person name="Simpson J.R."/>
            <person name="Lauterbach L."/>
            <person name="Steele A.D."/>
            <person name="Gui C."/>
            <person name="Meng S."/>
            <person name="Li G."/>
            <person name="Viehrig K."/>
            <person name="Ye F."/>
            <person name="Su P."/>
            <person name="Kiefer A.F."/>
            <person name="Nichols A."/>
            <person name="Cepeda A.J."/>
            <person name="Yan W."/>
            <person name="Fan B."/>
            <person name="Jiang Y."/>
            <person name="Adhikari A."/>
            <person name="Zheng C.-J."/>
            <person name="Schuster L."/>
            <person name="Cowan T.M."/>
            <person name="Smanski M.J."/>
            <person name="Chevrette M.G."/>
            <person name="De Carvalho L.P.S."/>
            <person name="Shen B."/>
        </authorList>
    </citation>
    <scope>NUCLEOTIDE SEQUENCE [LARGE SCALE GENOMIC DNA]</scope>
    <source>
        <strain evidence="6 7">NPDC019434</strain>
    </source>
</reference>
<evidence type="ECO:0000256" key="4">
    <source>
        <dbReference type="PROSITE-ProRule" id="PRU00335"/>
    </source>
</evidence>
<keyword evidence="2 4" id="KW-0238">DNA-binding</keyword>
<dbReference type="PRINTS" id="PR00455">
    <property type="entry name" value="HTHTETR"/>
</dbReference>
<dbReference type="InterPro" id="IPR050109">
    <property type="entry name" value="HTH-type_TetR-like_transc_reg"/>
</dbReference>
<keyword evidence="3" id="KW-0804">Transcription</keyword>
<evidence type="ECO:0000256" key="2">
    <source>
        <dbReference type="ARBA" id="ARBA00023125"/>
    </source>
</evidence>
<dbReference type="Proteomes" id="UP001550535">
    <property type="component" value="Unassembled WGS sequence"/>
</dbReference>
<keyword evidence="7" id="KW-1185">Reference proteome</keyword>
<sequence length="216" mass="23588">MAATDQPLDTGAPALGIKRGRRGEYAKSAARRRAIIAAAVEIFSESGFRDGSLRDVAERAGITHAGIRHHFPTKVDLLQAVLHSREEQSLTEHSRTQIDGIDAVNAWIEAVAENVANPTLVELEFVLAGEAASPDHPAHGYFVRMYSKSEGLLCRAFAIMQDRNQLRNGIDPALAARSLLAVTQGVQTVWLRDRRIDIADTLRAQLTVLCTPDFAP</sequence>
<dbReference type="Gene3D" id="1.10.357.10">
    <property type="entry name" value="Tetracycline Repressor, domain 2"/>
    <property type="match status" value="1"/>
</dbReference>